<reference evidence="1 2" key="1">
    <citation type="submission" date="2016-11" db="EMBL/GenBank/DDBJ databases">
        <title>Trade-off between light-utilization and light-protection in marine flavobacteria.</title>
        <authorList>
            <person name="Kumagai Y."/>
        </authorList>
    </citation>
    <scope>NUCLEOTIDE SEQUENCE [LARGE SCALE GENOMIC DNA]</scope>
    <source>
        <strain evidence="1 2">JCM 13191</strain>
    </source>
</reference>
<dbReference type="AlphaFoldDB" id="A0A1W6MJ74"/>
<dbReference type="EMBL" id="CP019344">
    <property type="protein sequence ID" value="ARN77546.1"/>
    <property type="molecule type" value="Genomic_DNA"/>
</dbReference>
<proteinExistence type="predicted"/>
<evidence type="ECO:0000313" key="2">
    <source>
        <dbReference type="Proteomes" id="UP000193431"/>
    </source>
</evidence>
<keyword evidence="2" id="KW-1185">Reference proteome</keyword>
<dbReference type="Pfam" id="PF05593">
    <property type="entry name" value="RHS_repeat"/>
    <property type="match status" value="1"/>
</dbReference>
<dbReference type="OrthoDB" id="1046747at2"/>
<name>A0A1W6MJ74_9FLAO</name>
<organism evidence="1 2">
    <name type="scientific">Nonlabens spongiae</name>
    <dbReference type="NCBI Taxonomy" id="331648"/>
    <lineage>
        <taxon>Bacteria</taxon>
        <taxon>Pseudomonadati</taxon>
        <taxon>Bacteroidota</taxon>
        <taxon>Flavobacteriia</taxon>
        <taxon>Flavobacteriales</taxon>
        <taxon>Flavobacteriaceae</taxon>
        <taxon>Nonlabens</taxon>
    </lineage>
</organism>
<protein>
    <recommendedName>
        <fullName evidence="3">Type IV secretion protein Rhs</fullName>
    </recommendedName>
</protein>
<dbReference type="RefSeq" id="WP_085766347.1">
    <property type="nucleotide sequence ID" value="NZ_CP019344.1"/>
</dbReference>
<evidence type="ECO:0000313" key="1">
    <source>
        <dbReference type="EMBL" id="ARN77546.1"/>
    </source>
</evidence>
<sequence length="332" mass="38215">MKNYILLSLILWQVAVTAQTKSYDWRNAPENPFTPDQIQRIDRQGVPYGKVITVGDKWYDQEGNLINTAIVTVGRDVAAEYNATVVDRDDQGRIITEISYTAGKPETKVYTYDSNGNMLSWESTPSNKKTVYTYDDRGRIIKDVYSSDTFEYTTIYTYTNKGKALVVDKKETNKDGVLVNHYIKEYREGLIRSSEEVGQGKDTFTYEFDKEYNWIKRYKNGSKYFDDERTIYYYDQVDPNDFGNVIVTVAPGSYGKYVLESSVAGIPLKAVKIGDYLLIYNPLKKQYHTVFKAQEQLVEGNVGKKLSLKSYDANMSLMKVKKMRLVNGVRQY</sequence>
<dbReference type="Proteomes" id="UP000193431">
    <property type="component" value="Chromosome"/>
</dbReference>
<accession>A0A1W6MJ74</accession>
<dbReference type="STRING" id="331648.BST97_05840"/>
<gene>
    <name evidence="1" type="ORF">BST97_05840</name>
</gene>
<dbReference type="InterPro" id="IPR031325">
    <property type="entry name" value="RHS_repeat"/>
</dbReference>
<evidence type="ECO:0008006" key="3">
    <source>
        <dbReference type="Google" id="ProtNLM"/>
    </source>
</evidence>